<dbReference type="PRINTS" id="PR00080">
    <property type="entry name" value="SDRFAMILY"/>
</dbReference>
<comment type="similarity">
    <text evidence="1 3">Belongs to the short-chain dehydrogenases/reductases (SDR) family.</text>
</comment>
<evidence type="ECO:0000256" key="2">
    <source>
        <dbReference type="ARBA" id="ARBA00023002"/>
    </source>
</evidence>
<sequence length="265" mass="28309">MLSLPTFGFMRSYRGTHVLITGASSGLGAEFATQFAARGADVVLVARREDRLVELAGRLEREHGISAVPIALDLGAPDAPAKLRAQLDERGIRVQSLVNNAGFGAKGAFAEADPARIQEMITLNVSTLVGLTREFLPDLTGVLVNIASTAAYQPCPQMAVYGATKAFVLSFSEALSYETRGSGLHVLTVSPGPTSTEFFDVVGTTDAAFGRFETAEQVVSRTMRELDRSRPRPSFVSGTMNAFTARMSTLAPRRLALAISGRVLK</sequence>
<dbReference type="PANTHER" id="PTHR44196">
    <property type="entry name" value="DEHYDROGENASE/REDUCTASE SDR FAMILY MEMBER 7B"/>
    <property type="match status" value="1"/>
</dbReference>
<dbReference type="InterPro" id="IPR020904">
    <property type="entry name" value="Sc_DH/Rdtase_CS"/>
</dbReference>
<evidence type="ECO:0008006" key="6">
    <source>
        <dbReference type="Google" id="ProtNLM"/>
    </source>
</evidence>
<dbReference type="PRINTS" id="PR00081">
    <property type="entry name" value="GDHRDH"/>
</dbReference>
<name>A0A327Z7P0_9ACTN</name>
<keyword evidence="5" id="KW-1185">Reference proteome</keyword>
<proteinExistence type="inferred from homology"/>
<dbReference type="SUPFAM" id="SSF51735">
    <property type="entry name" value="NAD(P)-binding Rossmann-fold domains"/>
    <property type="match status" value="1"/>
</dbReference>
<dbReference type="EMBL" id="QLMJ01000011">
    <property type="protein sequence ID" value="RAK34435.1"/>
    <property type="molecule type" value="Genomic_DNA"/>
</dbReference>
<dbReference type="PIRSF" id="PIRSF000126">
    <property type="entry name" value="11-beta-HSD1"/>
    <property type="match status" value="1"/>
</dbReference>
<dbReference type="Gene3D" id="3.40.50.720">
    <property type="entry name" value="NAD(P)-binding Rossmann-like Domain"/>
    <property type="match status" value="1"/>
</dbReference>
<dbReference type="GO" id="GO:0016491">
    <property type="term" value="F:oxidoreductase activity"/>
    <property type="evidence" value="ECO:0007669"/>
    <property type="project" value="UniProtKB-KW"/>
</dbReference>
<organism evidence="4 5">
    <name type="scientific">Actinoplanes lutulentus</name>
    <dbReference type="NCBI Taxonomy" id="1287878"/>
    <lineage>
        <taxon>Bacteria</taxon>
        <taxon>Bacillati</taxon>
        <taxon>Actinomycetota</taxon>
        <taxon>Actinomycetes</taxon>
        <taxon>Micromonosporales</taxon>
        <taxon>Micromonosporaceae</taxon>
        <taxon>Actinoplanes</taxon>
    </lineage>
</organism>
<protein>
    <recommendedName>
        <fullName evidence="6">Short-subunit dehydrogenase</fullName>
    </recommendedName>
</protein>
<dbReference type="Pfam" id="PF00106">
    <property type="entry name" value="adh_short"/>
    <property type="match status" value="1"/>
</dbReference>
<dbReference type="InterPro" id="IPR036291">
    <property type="entry name" value="NAD(P)-bd_dom_sf"/>
</dbReference>
<evidence type="ECO:0000256" key="1">
    <source>
        <dbReference type="ARBA" id="ARBA00006484"/>
    </source>
</evidence>
<evidence type="ECO:0000313" key="5">
    <source>
        <dbReference type="Proteomes" id="UP000249341"/>
    </source>
</evidence>
<gene>
    <name evidence="4" type="ORF">B0I29_11134</name>
</gene>
<dbReference type="AlphaFoldDB" id="A0A327Z7P0"/>
<evidence type="ECO:0000313" key="4">
    <source>
        <dbReference type="EMBL" id="RAK34435.1"/>
    </source>
</evidence>
<accession>A0A327Z7P0</accession>
<dbReference type="GO" id="GO:0016020">
    <property type="term" value="C:membrane"/>
    <property type="evidence" value="ECO:0007669"/>
    <property type="project" value="TreeGrafter"/>
</dbReference>
<reference evidence="4 5" key="1">
    <citation type="submission" date="2018-06" db="EMBL/GenBank/DDBJ databases">
        <title>Genomic Encyclopedia of Type Strains, Phase III (KMG-III): the genomes of soil and plant-associated and newly described type strains.</title>
        <authorList>
            <person name="Whitman W."/>
        </authorList>
    </citation>
    <scope>NUCLEOTIDE SEQUENCE [LARGE SCALE GENOMIC DNA]</scope>
    <source>
        <strain evidence="4 5">CGMCC 4.7090</strain>
    </source>
</reference>
<comment type="caution">
    <text evidence="4">The sequence shown here is derived from an EMBL/GenBank/DDBJ whole genome shotgun (WGS) entry which is preliminary data.</text>
</comment>
<dbReference type="PANTHER" id="PTHR44196:SF2">
    <property type="entry name" value="SHORT-CHAIN DEHYDROGENASE-RELATED"/>
    <property type="match status" value="1"/>
</dbReference>
<keyword evidence="2" id="KW-0560">Oxidoreductase</keyword>
<dbReference type="InterPro" id="IPR002347">
    <property type="entry name" value="SDR_fam"/>
</dbReference>
<dbReference type="Proteomes" id="UP000249341">
    <property type="component" value="Unassembled WGS sequence"/>
</dbReference>
<dbReference type="CDD" id="cd05233">
    <property type="entry name" value="SDR_c"/>
    <property type="match status" value="1"/>
</dbReference>
<evidence type="ECO:0000256" key="3">
    <source>
        <dbReference type="RuleBase" id="RU000363"/>
    </source>
</evidence>
<dbReference type="PROSITE" id="PS00061">
    <property type="entry name" value="ADH_SHORT"/>
    <property type="match status" value="1"/>
</dbReference>